<keyword evidence="3" id="KW-1185">Reference proteome</keyword>
<feature type="transmembrane region" description="Helical" evidence="1">
    <location>
        <begin position="20"/>
        <end position="42"/>
    </location>
</feature>
<feature type="transmembrane region" description="Helical" evidence="1">
    <location>
        <begin position="96"/>
        <end position="116"/>
    </location>
</feature>
<dbReference type="GeneTree" id="ENSGT00940000165960"/>
<keyword evidence="1" id="KW-0812">Transmembrane</keyword>
<evidence type="ECO:0000313" key="2">
    <source>
        <dbReference type="Ensembl" id="ENSPKIP00000015280.1"/>
    </source>
</evidence>
<keyword evidence="1" id="KW-1133">Transmembrane helix</keyword>
<dbReference type="AlphaFoldDB" id="A0A3B3RBI6"/>
<feature type="transmembrane region" description="Helical" evidence="1">
    <location>
        <begin position="54"/>
        <end position="75"/>
    </location>
</feature>
<dbReference type="STRING" id="1676925.ENSPKIP00000015280"/>
<sequence length="176" mass="19519">MENRNLLRNLPQTPKPSLPVLVLSKLIMIVLPIAQIAIGVVYMKDCPAEHYIPIYLVVTGSFSLALAMLSCLPCSQESDEGDQGPLYKLCTTWNSLVSFFLFCWFIAGNVWIYSIYAPDYDPKAGVSHCNKTLYLFAFWTTTLCYILLGLMLVGGCCMLLCLCVLGKSVQEGADEV</sequence>
<dbReference type="Proteomes" id="UP000261540">
    <property type="component" value="Unplaced"/>
</dbReference>
<protein>
    <submittedName>
        <fullName evidence="2">Si:dkey-19b23.12</fullName>
    </submittedName>
</protein>
<feature type="transmembrane region" description="Helical" evidence="1">
    <location>
        <begin position="136"/>
        <end position="165"/>
    </location>
</feature>
<reference evidence="2" key="2">
    <citation type="submission" date="2025-09" db="UniProtKB">
        <authorList>
            <consortium name="Ensembl"/>
        </authorList>
    </citation>
    <scope>IDENTIFICATION</scope>
</reference>
<name>A0A3B3RBI6_9TELE</name>
<dbReference type="Ensembl" id="ENSPKIT00000039742.1">
    <property type="protein sequence ID" value="ENSPKIP00000015280.1"/>
    <property type="gene ID" value="ENSPKIG00000002057.1"/>
</dbReference>
<evidence type="ECO:0000256" key="1">
    <source>
        <dbReference type="SAM" id="Phobius"/>
    </source>
</evidence>
<reference evidence="2" key="1">
    <citation type="submission" date="2025-08" db="UniProtKB">
        <authorList>
            <consortium name="Ensembl"/>
        </authorList>
    </citation>
    <scope>IDENTIFICATION</scope>
</reference>
<dbReference type="PANTHER" id="PTHR33444:SF2">
    <property type="entry name" value="MARVEL DOMAIN-CONTAINING PROTEIN"/>
    <property type="match status" value="1"/>
</dbReference>
<organism evidence="2 3">
    <name type="scientific">Paramormyrops kingsleyae</name>
    <dbReference type="NCBI Taxonomy" id="1676925"/>
    <lineage>
        <taxon>Eukaryota</taxon>
        <taxon>Metazoa</taxon>
        <taxon>Chordata</taxon>
        <taxon>Craniata</taxon>
        <taxon>Vertebrata</taxon>
        <taxon>Euteleostomi</taxon>
        <taxon>Actinopterygii</taxon>
        <taxon>Neopterygii</taxon>
        <taxon>Teleostei</taxon>
        <taxon>Osteoglossocephala</taxon>
        <taxon>Osteoglossomorpha</taxon>
        <taxon>Osteoglossiformes</taxon>
        <taxon>Mormyridae</taxon>
        <taxon>Paramormyrops</taxon>
    </lineage>
</organism>
<dbReference type="InterPro" id="IPR040350">
    <property type="entry name" value="TMEM272"/>
</dbReference>
<accession>A0A3B3RBI6</accession>
<dbReference type="PANTHER" id="PTHR33444">
    <property type="entry name" value="SI:DKEY-19B23.12-RELATED"/>
    <property type="match status" value="1"/>
</dbReference>
<evidence type="ECO:0000313" key="3">
    <source>
        <dbReference type="Proteomes" id="UP000261540"/>
    </source>
</evidence>
<keyword evidence="1" id="KW-0472">Membrane</keyword>
<proteinExistence type="predicted"/>